<keyword evidence="2" id="KW-0813">Transport</keyword>
<evidence type="ECO:0000256" key="5">
    <source>
        <dbReference type="ARBA" id="ARBA00023136"/>
    </source>
</evidence>
<name>A0AAV2RIW4_MEGNR</name>
<proteinExistence type="predicted"/>
<keyword evidence="3 7" id="KW-0812">Transmembrane</keyword>
<evidence type="ECO:0000313" key="8">
    <source>
        <dbReference type="EMBL" id="CAL4124641.1"/>
    </source>
</evidence>
<evidence type="ECO:0000256" key="2">
    <source>
        <dbReference type="ARBA" id="ARBA00022448"/>
    </source>
</evidence>
<evidence type="ECO:0000313" key="9">
    <source>
        <dbReference type="Proteomes" id="UP001497623"/>
    </source>
</evidence>
<dbReference type="GO" id="GO:0030672">
    <property type="term" value="C:synaptic vesicle membrane"/>
    <property type="evidence" value="ECO:0007669"/>
    <property type="project" value="TreeGrafter"/>
</dbReference>
<dbReference type="EMBL" id="CAXKWB010022819">
    <property type="protein sequence ID" value="CAL4124641.1"/>
    <property type="molecule type" value="Genomic_DNA"/>
</dbReference>
<dbReference type="AlphaFoldDB" id="A0AAV2RIW4"/>
<dbReference type="GO" id="GO:0005335">
    <property type="term" value="F:serotonin:sodium:chloride symporter activity"/>
    <property type="evidence" value="ECO:0007669"/>
    <property type="project" value="TreeGrafter"/>
</dbReference>
<dbReference type="Proteomes" id="UP001497623">
    <property type="component" value="Unassembled WGS sequence"/>
</dbReference>
<feature type="non-terminal residue" evidence="8">
    <location>
        <position position="1"/>
    </location>
</feature>
<feature type="non-terminal residue" evidence="8">
    <location>
        <position position="239"/>
    </location>
</feature>
<evidence type="ECO:0000256" key="7">
    <source>
        <dbReference type="SAM" id="Phobius"/>
    </source>
</evidence>
<sequence>GEGPARMWPRALWDNSGGLEGIATQCRESRLGIWLSQFRESRKLILFIVAIALLLDNMLLTTVVPIIPEYLYHLRHPNATYHHGTYHHTGRVGNFHSPKTTTAPATSGLPPLLMNEGGSSSLATMDSDILKEQCQRYCDITCQPPNKGPPDKNTNNQPPGSSSDTRIGESGPKGGSSKKNDSVIDQGYIDTKHEELMEENVEVGVMLAVKAFVQLIVNPFIGPLTHRPNPHPIPVLHPY</sequence>
<organism evidence="8 9">
    <name type="scientific">Meganyctiphanes norvegica</name>
    <name type="common">Northern krill</name>
    <name type="synonym">Thysanopoda norvegica</name>
    <dbReference type="NCBI Taxonomy" id="48144"/>
    <lineage>
        <taxon>Eukaryota</taxon>
        <taxon>Metazoa</taxon>
        <taxon>Ecdysozoa</taxon>
        <taxon>Arthropoda</taxon>
        <taxon>Crustacea</taxon>
        <taxon>Multicrustacea</taxon>
        <taxon>Malacostraca</taxon>
        <taxon>Eumalacostraca</taxon>
        <taxon>Eucarida</taxon>
        <taxon>Euphausiacea</taxon>
        <taxon>Euphausiidae</taxon>
        <taxon>Meganyctiphanes</taxon>
    </lineage>
</organism>
<evidence type="ECO:0000256" key="6">
    <source>
        <dbReference type="SAM" id="MobiDB-lite"/>
    </source>
</evidence>
<dbReference type="GO" id="GO:0043195">
    <property type="term" value="C:terminal bouton"/>
    <property type="evidence" value="ECO:0007669"/>
    <property type="project" value="TreeGrafter"/>
</dbReference>
<evidence type="ECO:0000256" key="3">
    <source>
        <dbReference type="ARBA" id="ARBA00022692"/>
    </source>
</evidence>
<feature type="compositionally biased region" description="Polar residues" evidence="6">
    <location>
        <begin position="152"/>
        <end position="165"/>
    </location>
</feature>
<comment type="caution">
    <text evidence="8">The sequence shown here is derived from an EMBL/GenBank/DDBJ whole genome shotgun (WGS) entry which is preliminary data.</text>
</comment>
<evidence type="ECO:0000256" key="1">
    <source>
        <dbReference type="ARBA" id="ARBA00004141"/>
    </source>
</evidence>
<accession>A0AAV2RIW4</accession>
<gene>
    <name evidence="8" type="ORF">MNOR_LOCUS24678</name>
</gene>
<dbReference type="PANTHER" id="PTHR23506:SF23">
    <property type="entry name" value="GH10249P"/>
    <property type="match status" value="1"/>
</dbReference>
<keyword evidence="5 7" id="KW-0472">Membrane</keyword>
<evidence type="ECO:0000256" key="4">
    <source>
        <dbReference type="ARBA" id="ARBA00022989"/>
    </source>
</evidence>
<dbReference type="InterPro" id="IPR050930">
    <property type="entry name" value="MFS_Vesicular_Transporter"/>
</dbReference>
<dbReference type="GO" id="GO:0015842">
    <property type="term" value="P:aminergic neurotransmitter loading into synaptic vesicle"/>
    <property type="evidence" value="ECO:0007669"/>
    <property type="project" value="TreeGrafter"/>
</dbReference>
<comment type="subcellular location">
    <subcellularLocation>
        <location evidence="1">Membrane</location>
        <topology evidence="1">Multi-pass membrane protein</topology>
    </subcellularLocation>
</comment>
<keyword evidence="9" id="KW-1185">Reference proteome</keyword>
<feature type="region of interest" description="Disordered" evidence="6">
    <location>
        <begin position="97"/>
        <end position="117"/>
    </location>
</feature>
<feature type="region of interest" description="Disordered" evidence="6">
    <location>
        <begin position="141"/>
        <end position="183"/>
    </location>
</feature>
<feature type="transmembrane region" description="Helical" evidence="7">
    <location>
        <begin position="44"/>
        <end position="67"/>
    </location>
</feature>
<dbReference type="PANTHER" id="PTHR23506">
    <property type="entry name" value="GH10249P"/>
    <property type="match status" value="1"/>
</dbReference>
<reference evidence="8 9" key="1">
    <citation type="submission" date="2024-05" db="EMBL/GenBank/DDBJ databases">
        <authorList>
            <person name="Wallberg A."/>
        </authorList>
    </citation>
    <scope>NUCLEOTIDE SEQUENCE [LARGE SCALE GENOMIC DNA]</scope>
</reference>
<protein>
    <submittedName>
        <fullName evidence="8">Uncharacterized protein</fullName>
    </submittedName>
</protein>
<keyword evidence="4 7" id="KW-1133">Transmembrane helix</keyword>